<evidence type="ECO:0000313" key="11">
    <source>
        <dbReference type="EMBL" id="MBB4025109.1"/>
    </source>
</evidence>
<dbReference type="PROSITE" id="PS52015">
    <property type="entry name" value="TONB_CTD"/>
    <property type="match status" value="1"/>
</dbReference>
<keyword evidence="4" id="KW-1003">Cell membrane</keyword>
<evidence type="ECO:0000256" key="5">
    <source>
        <dbReference type="ARBA" id="ARBA00022519"/>
    </source>
</evidence>
<dbReference type="GO" id="GO:0015031">
    <property type="term" value="P:protein transport"/>
    <property type="evidence" value="ECO:0007669"/>
    <property type="project" value="UniProtKB-KW"/>
</dbReference>
<dbReference type="Gene3D" id="3.30.1150.10">
    <property type="match status" value="1"/>
</dbReference>
<keyword evidence="5" id="KW-0997">Cell inner membrane</keyword>
<evidence type="ECO:0000256" key="7">
    <source>
        <dbReference type="ARBA" id="ARBA00022927"/>
    </source>
</evidence>
<dbReference type="GO" id="GO:0031992">
    <property type="term" value="F:energy transducer activity"/>
    <property type="evidence" value="ECO:0007669"/>
    <property type="project" value="InterPro"/>
</dbReference>
<dbReference type="InterPro" id="IPR003538">
    <property type="entry name" value="TonB"/>
</dbReference>
<gene>
    <name evidence="11" type="ORF">GGR14_000881</name>
</gene>
<dbReference type="NCBIfam" id="TIGR01352">
    <property type="entry name" value="tonB_Cterm"/>
    <property type="match status" value="1"/>
</dbReference>
<dbReference type="SUPFAM" id="SSF74653">
    <property type="entry name" value="TolA/TonB C-terminal domain"/>
    <property type="match status" value="1"/>
</dbReference>
<dbReference type="PRINTS" id="PR01374">
    <property type="entry name" value="TONBPROTEIN"/>
</dbReference>
<comment type="caution">
    <text evidence="11">The sequence shown here is derived from an EMBL/GenBank/DDBJ whole genome shotgun (WGS) entry which is preliminary data.</text>
</comment>
<evidence type="ECO:0000256" key="2">
    <source>
        <dbReference type="ARBA" id="ARBA00006555"/>
    </source>
</evidence>
<keyword evidence="3" id="KW-0813">Transport</keyword>
<dbReference type="InterPro" id="IPR051045">
    <property type="entry name" value="TonB-dependent_transducer"/>
</dbReference>
<dbReference type="GO" id="GO:0098797">
    <property type="term" value="C:plasma membrane protein complex"/>
    <property type="evidence" value="ECO:0007669"/>
    <property type="project" value="TreeGrafter"/>
</dbReference>
<comment type="similarity">
    <text evidence="2">Belongs to the TonB family.</text>
</comment>
<accession>A0A7W6HVC8</accession>
<keyword evidence="9" id="KW-0472">Membrane</keyword>
<comment type="subcellular location">
    <subcellularLocation>
        <location evidence="1">Cell inner membrane</location>
        <topology evidence="1">Single-pass membrane protein</topology>
        <orientation evidence="1">Periplasmic side</orientation>
    </subcellularLocation>
</comment>
<evidence type="ECO:0000256" key="1">
    <source>
        <dbReference type="ARBA" id="ARBA00004383"/>
    </source>
</evidence>
<proteinExistence type="inferred from homology"/>
<dbReference type="AlphaFoldDB" id="A0A7W6HVC8"/>
<dbReference type="PANTHER" id="PTHR33446:SF2">
    <property type="entry name" value="PROTEIN TONB"/>
    <property type="match status" value="1"/>
</dbReference>
<evidence type="ECO:0000256" key="8">
    <source>
        <dbReference type="ARBA" id="ARBA00022989"/>
    </source>
</evidence>
<dbReference type="SUPFAM" id="SSF49464">
    <property type="entry name" value="Carboxypeptidase regulatory domain-like"/>
    <property type="match status" value="1"/>
</dbReference>
<evidence type="ECO:0000256" key="3">
    <source>
        <dbReference type="ARBA" id="ARBA00022448"/>
    </source>
</evidence>
<evidence type="ECO:0000256" key="4">
    <source>
        <dbReference type="ARBA" id="ARBA00022475"/>
    </source>
</evidence>
<dbReference type="RefSeq" id="WP_151412134.1">
    <property type="nucleotide sequence ID" value="NZ_AP028155.1"/>
</dbReference>
<dbReference type="InterPro" id="IPR037682">
    <property type="entry name" value="TonB_C"/>
</dbReference>
<keyword evidence="6" id="KW-0812">Transmembrane</keyword>
<evidence type="ECO:0000256" key="9">
    <source>
        <dbReference type="ARBA" id="ARBA00023136"/>
    </source>
</evidence>
<dbReference type="GeneID" id="93099667"/>
<evidence type="ECO:0000256" key="6">
    <source>
        <dbReference type="ARBA" id="ARBA00022692"/>
    </source>
</evidence>
<feature type="domain" description="TonB C-terminal" evidence="10">
    <location>
        <begin position="125"/>
        <end position="215"/>
    </location>
</feature>
<keyword evidence="7" id="KW-0653">Protein transport</keyword>
<evidence type="ECO:0000313" key="12">
    <source>
        <dbReference type="Proteomes" id="UP000546007"/>
    </source>
</evidence>
<protein>
    <submittedName>
        <fullName evidence="11">TonB family protein</fullName>
    </submittedName>
</protein>
<dbReference type="GO" id="GO:0015891">
    <property type="term" value="P:siderophore transport"/>
    <property type="evidence" value="ECO:0007669"/>
    <property type="project" value="InterPro"/>
</dbReference>
<dbReference type="Pfam" id="PF03544">
    <property type="entry name" value="TonB_C"/>
    <property type="match status" value="1"/>
</dbReference>
<organism evidence="11 12">
    <name type="scientific">Butyricimonas faecihominis</name>
    <dbReference type="NCBI Taxonomy" id="1472416"/>
    <lineage>
        <taxon>Bacteria</taxon>
        <taxon>Pseudomonadati</taxon>
        <taxon>Bacteroidota</taxon>
        <taxon>Bacteroidia</taxon>
        <taxon>Bacteroidales</taxon>
        <taxon>Odoribacteraceae</taxon>
        <taxon>Butyricimonas</taxon>
    </lineage>
</organism>
<name>A0A7W6HVC8_9BACT</name>
<dbReference type="EMBL" id="JACIES010000002">
    <property type="protein sequence ID" value="MBB4025109.1"/>
    <property type="molecule type" value="Genomic_DNA"/>
</dbReference>
<dbReference type="Proteomes" id="UP000546007">
    <property type="component" value="Unassembled WGS sequence"/>
</dbReference>
<keyword evidence="12" id="KW-1185">Reference proteome</keyword>
<reference evidence="11 12" key="1">
    <citation type="submission" date="2020-08" db="EMBL/GenBank/DDBJ databases">
        <title>Genomic Encyclopedia of Type Strains, Phase IV (KMG-IV): sequencing the most valuable type-strain genomes for metagenomic binning, comparative biology and taxonomic classification.</title>
        <authorList>
            <person name="Goeker M."/>
        </authorList>
    </citation>
    <scope>NUCLEOTIDE SEQUENCE [LARGE SCALE GENOMIC DNA]</scope>
    <source>
        <strain evidence="11 12">DSM 105721</strain>
    </source>
</reference>
<sequence>MTTKGKRGLKMKWDWCIPFFSMLGILFLTTCLQAAEKDSVKFVAKGMVVNKNKQPLCGACVMVKNSNERIYTGVDGKFSLAVKKGTKLVVSLLGKMDKEVRAKIDKEMQVVLTDEEYIEERMPQFVGEGVEMYIVRNIKYPKDALEMKIQGKVYVQFIIEKDGSVSEIKILRPVYPSLDYEACRIIQEMPRWRPGIQKGKPVRVSYTIPINFMLQ</sequence>
<evidence type="ECO:0000259" key="10">
    <source>
        <dbReference type="PROSITE" id="PS52015"/>
    </source>
</evidence>
<dbReference type="GO" id="GO:0030288">
    <property type="term" value="C:outer membrane-bounded periplasmic space"/>
    <property type="evidence" value="ECO:0007669"/>
    <property type="project" value="InterPro"/>
</dbReference>
<dbReference type="OrthoDB" id="9814002at2"/>
<dbReference type="Pfam" id="PF13715">
    <property type="entry name" value="CarbopepD_reg_2"/>
    <property type="match status" value="1"/>
</dbReference>
<keyword evidence="8" id="KW-1133">Transmembrane helix</keyword>
<dbReference type="GO" id="GO:0055085">
    <property type="term" value="P:transmembrane transport"/>
    <property type="evidence" value="ECO:0007669"/>
    <property type="project" value="InterPro"/>
</dbReference>
<dbReference type="InterPro" id="IPR006260">
    <property type="entry name" value="TonB/TolA_C"/>
</dbReference>
<dbReference type="InterPro" id="IPR008969">
    <property type="entry name" value="CarboxyPept-like_regulatory"/>
</dbReference>
<dbReference type="PANTHER" id="PTHR33446">
    <property type="entry name" value="PROTEIN TONB-RELATED"/>
    <property type="match status" value="1"/>
</dbReference>